<keyword evidence="3" id="KW-0274">FAD</keyword>
<evidence type="ECO:0000256" key="5">
    <source>
        <dbReference type="ARBA" id="ARBA00023033"/>
    </source>
</evidence>
<evidence type="ECO:0000256" key="2">
    <source>
        <dbReference type="ARBA" id="ARBA00022630"/>
    </source>
</evidence>
<evidence type="ECO:0000313" key="7">
    <source>
        <dbReference type="Proteomes" id="UP001430848"/>
    </source>
</evidence>
<sequence length="148" mass="16176">MSKRAISFEESPESVTVRFEDGTSATGTILVGADGANSSGPSFWVQKTKPQILPAASIGGEVTLSGSDFENELRLGHSSRSNFFSEPSDPSLPTVHMFSALKRVLADGRSGEYYWFAMWFDDTVGDPNHWTNTASPDELHCFCRPDHA</sequence>
<name>A0ABR1PEH0_DIAER</name>
<evidence type="ECO:0000256" key="3">
    <source>
        <dbReference type="ARBA" id="ARBA00022827"/>
    </source>
</evidence>
<comment type="caution">
    <text evidence="6">The sequence shown here is derived from an EMBL/GenBank/DDBJ whole genome shotgun (WGS) entry which is preliminary data.</text>
</comment>
<dbReference type="PANTHER" id="PTHR47178">
    <property type="entry name" value="MONOOXYGENASE, FAD-BINDING"/>
    <property type="match status" value="1"/>
</dbReference>
<dbReference type="EMBL" id="JAKNSF020000016">
    <property type="protein sequence ID" value="KAK7734108.1"/>
    <property type="molecule type" value="Genomic_DNA"/>
</dbReference>
<evidence type="ECO:0000313" key="6">
    <source>
        <dbReference type="EMBL" id="KAK7734108.1"/>
    </source>
</evidence>
<dbReference type="Gene3D" id="3.50.50.60">
    <property type="entry name" value="FAD/NAD(P)-binding domain"/>
    <property type="match status" value="1"/>
</dbReference>
<keyword evidence="7" id="KW-1185">Reference proteome</keyword>
<evidence type="ECO:0000256" key="1">
    <source>
        <dbReference type="ARBA" id="ARBA00001974"/>
    </source>
</evidence>
<accession>A0ABR1PEH0</accession>
<protein>
    <recommendedName>
        <fullName evidence="8">FAD-binding domain-containing protein</fullName>
    </recommendedName>
</protein>
<gene>
    <name evidence="6" type="ORF">SLS63_004393</name>
</gene>
<keyword evidence="5" id="KW-0503">Monooxygenase</keyword>
<dbReference type="InterPro" id="IPR036188">
    <property type="entry name" value="FAD/NAD-bd_sf"/>
</dbReference>
<dbReference type="PANTHER" id="PTHR47178:SF6">
    <property type="entry name" value="FAD-BINDING DOMAIN-CONTAINING PROTEIN"/>
    <property type="match status" value="1"/>
</dbReference>
<comment type="cofactor">
    <cofactor evidence="1">
        <name>FAD</name>
        <dbReference type="ChEBI" id="CHEBI:57692"/>
    </cofactor>
</comment>
<keyword evidence="4" id="KW-0560">Oxidoreductase</keyword>
<dbReference type="SUPFAM" id="SSF51905">
    <property type="entry name" value="FAD/NAD(P)-binding domain"/>
    <property type="match status" value="1"/>
</dbReference>
<keyword evidence="2" id="KW-0285">Flavoprotein</keyword>
<evidence type="ECO:0000256" key="4">
    <source>
        <dbReference type="ARBA" id="ARBA00023002"/>
    </source>
</evidence>
<proteinExistence type="predicted"/>
<reference evidence="6 7" key="1">
    <citation type="submission" date="2024-02" db="EMBL/GenBank/DDBJ databases">
        <title>De novo assembly and annotation of 12 fungi associated with fruit tree decline syndrome in Ontario, Canada.</title>
        <authorList>
            <person name="Sulman M."/>
            <person name="Ellouze W."/>
            <person name="Ilyukhin E."/>
        </authorList>
    </citation>
    <scope>NUCLEOTIDE SEQUENCE [LARGE SCALE GENOMIC DNA]</scope>
    <source>
        <strain evidence="6 7">M169</strain>
    </source>
</reference>
<evidence type="ECO:0008006" key="8">
    <source>
        <dbReference type="Google" id="ProtNLM"/>
    </source>
</evidence>
<dbReference type="Proteomes" id="UP001430848">
    <property type="component" value="Unassembled WGS sequence"/>
</dbReference>
<organism evidence="6 7">
    <name type="scientific">Diaporthe eres</name>
    <name type="common">Phomopsis oblonga</name>
    <dbReference type="NCBI Taxonomy" id="83184"/>
    <lineage>
        <taxon>Eukaryota</taxon>
        <taxon>Fungi</taxon>
        <taxon>Dikarya</taxon>
        <taxon>Ascomycota</taxon>
        <taxon>Pezizomycotina</taxon>
        <taxon>Sordariomycetes</taxon>
        <taxon>Sordariomycetidae</taxon>
        <taxon>Diaporthales</taxon>
        <taxon>Diaporthaceae</taxon>
        <taxon>Diaporthe</taxon>
        <taxon>Diaporthe eres species complex</taxon>
    </lineage>
</organism>